<dbReference type="EMBL" id="JADNYJ010000024">
    <property type="protein sequence ID" value="KAF8905122.1"/>
    <property type="molecule type" value="Genomic_DNA"/>
</dbReference>
<organism evidence="1 2">
    <name type="scientific">Gymnopilus junonius</name>
    <name type="common">Spectacular rustgill mushroom</name>
    <name type="synonym">Gymnopilus spectabilis subsp. junonius</name>
    <dbReference type="NCBI Taxonomy" id="109634"/>
    <lineage>
        <taxon>Eukaryota</taxon>
        <taxon>Fungi</taxon>
        <taxon>Dikarya</taxon>
        <taxon>Basidiomycota</taxon>
        <taxon>Agaricomycotina</taxon>
        <taxon>Agaricomycetes</taxon>
        <taxon>Agaricomycetidae</taxon>
        <taxon>Agaricales</taxon>
        <taxon>Agaricineae</taxon>
        <taxon>Hymenogastraceae</taxon>
        <taxon>Gymnopilus</taxon>
    </lineage>
</organism>
<proteinExistence type="predicted"/>
<comment type="caution">
    <text evidence="1">The sequence shown here is derived from an EMBL/GenBank/DDBJ whole genome shotgun (WGS) entry which is preliminary data.</text>
</comment>
<gene>
    <name evidence="1" type="ORF">CPB84DRAFT_1845201</name>
</gene>
<dbReference type="AlphaFoldDB" id="A0A9P5NQ46"/>
<sequence>MSFMVVAGPAEIINFLDICLDIYLAPMTRIAAIPLSISEILIPEDSLNVVDLSTFPVPSDKNAPKLLDLTDDMLFSETASLIQDEQRVAFLQSLAMPTGEETLEICERRGIALEANQTIQSLVYPHGNMDIRLPLWIVEYWLEANCQCWHQRIERR</sequence>
<evidence type="ECO:0000313" key="1">
    <source>
        <dbReference type="EMBL" id="KAF8905122.1"/>
    </source>
</evidence>
<keyword evidence="2" id="KW-1185">Reference proteome</keyword>
<reference evidence="1" key="1">
    <citation type="submission" date="2020-11" db="EMBL/GenBank/DDBJ databases">
        <authorList>
            <consortium name="DOE Joint Genome Institute"/>
            <person name="Ahrendt S."/>
            <person name="Riley R."/>
            <person name="Andreopoulos W."/>
            <person name="LaButti K."/>
            <person name="Pangilinan J."/>
            <person name="Ruiz-duenas F.J."/>
            <person name="Barrasa J.M."/>
            <person name="Sanchez-Garcia M."/>
            <person name="Camarero S."/>
            <person name="Miyauchi S."/>
            <person name="Serrano A."/>
            <person name="Linde D."/>
            <person name="Babiker R."/>
            <person name="Drula E."/>
            <person name="Ayuso-Fernandez I."/>
            <person name="Pacheco R."/>
            <person name="Padilla G."/>
            <person name="Ferreira P."/>
            <person name="Barriuso J."/>
            <person name="Kellner H."/>
            <person name="Castanera R."/>
            <person name="Alfaro M."/>
            <person name="Ramirez L."/>
            <person name="Pisabarro A.G."/>
            <person name="Kuo A."/>
            <person name="Tritt A."/>
            <person name="Lipzen A."/>
            <person name="He G."/>
            <person name="Yan M."/>
            <person name="Ng V."/>
            <person name="Cullen D."/>
            <person name="Martin F."/>
            <person name="Rosso M.-N."/>
            <person name="Henrissat B."/>
            <person name="Hibbett D."/>
            <person name="Martinez A.T."/>
            <person name="Grigoriev I.V."/>
        </authorList>
    </citation>
    <scope>NUCLEOTIDE SEQUENCE</scope>
    <source>
        <strain evidence="1">AH 44721</strain>
    </source>
</reference>
<protein>
    <submittedName>
        <fullName evidence="1">Uncharacterized protein</fullName>
    </submittedName>
</protein>
<dbReference type="Proteomes" id="UP000724874">
    <property type="component" value="Unassembled WGS sequence"/>
</dbReference>
<dbReference type="OrthoDB" id="2979847at2759"/>
<name>A0A9P5NQ46_GYMJU</name>
<evidence type="ECO:0000313" key="2">
    <source>
        <dbReference type="Proteomes" id="UP000724874"/>
    </source>
</evidence>
<accession>A0A9P5NQ46</accession>